<evidence type="ECO:0000313" key="2">
    <source>
        <dbReference type="Proteomes" id="UP001458880"/>
    </source>
</evidence>
<organism evidence="1 2">
    <name type="scientific">Popillia japonica</name>
    <name type="common">Japanese beetle</name>
    <dbReference type="NCBI Taxonomy" id="7064"/>
    <lineage>
        <taxon>Eukaryota</taxon>
        <taxon>Metazoa</taxon>
        <taxon>Ecdysozoa</taxon>
        <taxon>Arthropoda</taxon>
        <taxon>Hexapoda</taxon>
        <taxon>Insecta</taxon>
        <taxon>Pterygota</taxon>
        <taxon>Neoptera</taxon>
        <taxon>Endopterygota</taxon>
        <taxon>Coleoptera</taxon>
        <taxon>Polyphaga</taxon>
        <taxon>Scarabaeiformia</taxon>
        <taxon>Scarabaeidae</taxon>
        <taxon>Rutelinae</taxon>
        <taxon>Popillia</taxon>
    </lineage>
</organism>
<dbReference type="AlphaFoldDB" id="A0AAW1I723"/>
<dbReference type="Proteomes" id="UP001458880">
    <property type="component" value="Unassembled WGS sequence"/>
</dbReference>
<evidence type="ECO:0000313" key="1">
    <source>
        <dbReference type="EMBL" id="KAK9685081.1"/>
    </source>
</evidence>
<reference evidence="1 2" key="1">
    <citation type="journal article" date="2024" name="BMC Genomics">
        <title>De novo assembly and annotation of Popillia japonica's genome with initial clues to its potential as an invasive pest.</title>
        <authorList>
            <person name="Cucini C."/>
            <person name="Boschi S."/>
            <person name="Funari R."/>
            <person name="Cardaioli E."/>
            <person name="Iannotti N."/>
            <person name="Marturano G."/>
            <person name="Paoli F."/>
            <person name="Bruttini M."/>
            <person name="Carapelli A."/>
            <person name="Frati F."/>
            <person name="Nardi F."/>
        </authorList>
    </citation>
    <scope>NUCLEOTIDE SEQUENCE [LARGE SCALE GENOMIC DNA]</scope>
    <source>
        <strain evidence="1">DMR45628</strain>
    </source>
</reference>
<protein>
    <submittedName>
        <fullName evidence="1">Uncharacterized protein</fullName>
    </submittedName>
</protein>
<gene>
    <name evidence="1" type="ORF">QE152_g38303</name>
</gene>
<accession>A0AAW1I723</accession>
<keyword evidence="2" id="KW-1185">Reference proteome</keyword>
<sequence length="102" mass="11823">MTWKQKDNVWKIIEKEYNAQSSVYRSTEYDLTSLPVSENVDATLALEKEEMIIIQMDTEEYDANGVHNAGWDDCTPEMLRAPLHPALKEKIGRNCGEHRRIL</sequence>
<comment type="caution">
    <text evidence="1">The sequence shown here is derived from an EMBL/GenBank/DDBJ whole genome shotgun (WGS) entry which is preliminary data.</text>
</comment>
<proteinExistence type="predicted"/>
<name>A0AAW1I723_POPJA</name>
<dbReference type="EMBL" id="JASPKY010000811">
    <property type="protein sequence ID" value="KAK9685081.1"/>
    <property type="molecule type" value="Genomic_DNA"/>
</dbReference>